<comment type="caution">
    <text evidence="1">The sequence shown here is derived from an EMBL/GenBank/DDBJ whole genome shotgun (WGS) entry which is preliminary data.</text>
</comment>
<keyword evidence="2" id="KW-1185">Reference proteome</keyword>
<accession>A0ACA9LZ79</accession>
<proteinExistence type="predicted"/>
<sequence>SCFNPDQPTEKSQGNPEQLRSKKSRRKLRKGSETHHSFT</sequence>
<name>A0ACA9LZ79_9GLOM</name>
<dbReference type="EMBL" id="CAJVQC010005718">
    <property type="protein sequence ID" value="CAG8557883.1"/>
    <property type="molecule type" value="Genomic_DNA"/>
</dbReference>
<evidence type="ECO:0000313" key="2">
    <source>
        <dbReference type="Proteomes" id="UP000789920"/>
    </source>
</evidence>
<feature type="non-terminal residue" evidence="1">
    <location>
        <position position="1"/>
    </location>
</feature>
<dbReference type="Proteomes" id="UP000789920">
    <property type="component" value="Unassembled WGS sequence"/>
</dbReference>
<evidence type="ECO:0000313" key="1">
    <source>
        <dbReference type="EMBL" id="CAG8557883.1"/>
    </source>
</evidence>
<reference evidence="1" key="1">
    <citation type="submission" date="2021-06" db="EMBL/GenBank/DDBJ databases">
        <authorList>
            <person name="Kallberg Y."/>
            <person name="Tangrot J."/>
            <person name="Rosling A."/>
        </authorList>
    </citation>
    <scope>NUCLEOTIDE SEQUENCE</scope>
    <source>
        <strain evidence="1">MA461A</strain>
    </source>
</reference>
<protein>
    <submittedName>
        <fullName evidence="1">33331_t:CDS:1</fullName>
    </submittedName>
</protein>
<gene>
    <name evidence="1" type="ORF">RPERSI_LOCUS4238</name>
</gene>
<organism evidence="1 2">
    <name type="scientific">Racocetra persica</name>
    <dbReference type="NCBI Taxonomy" id="160502"/>
    <lineage>
        <taxon>Eukaryota</taxon>
        <taxon>Fungi</taxon>
        <taxon>Fungi incertae sedis</taxon>
        <taxon>Mucoromycota</taxon>
        <taxon>Glomeromycotina</taxon>
        <taxon>Glomeromycetes</taxon>
        <taxon>Diversisporales</taxon>
        <taxon>Gigasporaceae</taxon>
        <taxon>Racocetra</taxon>
    </lineage>
</organism>